<keyword evidence="3" id="KW-0808">Transferase</keyword>
<feature type="domain" description="Signal transduction histidine kinase internal region" evidence="2">
    <location>
        <begin position="141"/>
        <end position="214"/>
    </location>
</feature>
<keyword evidence="1" id="KW-1133">Transmembrane helix</keyword>
<keyword evidence="1" id="KW-0472">Membrane</keyword>
<evidence type="ECO:0000259" key="2">
    <source>
        <dbReference type="Pfam" id="PF06580"/>
    </source>
</evidence>
<sequence>MLAMSLLIPLAIELAPQNVTHYPQNVLFSFLFSIVIWEGDQAIVQMFRQRYAKIQQTQIRTIATIGSTVLYTCTVIFIGLRVITWSYGIAFSLVPVGTIMAVAALLTLVLGAIYESRYFFGMWKATLLEAEHLKGEKVVSEFELLKQQVNPEFLFDSLHLLEALIEESEDEALDFTEKLSQTYRYILQHKDEELVDLHTEVAFVKQYLFLLQHQLTRPVEIDWQIAPAMEHRQIIPFAIQYILLPILTAARQNSLPQIQVTTTPHARLLLTIQGKHLTFDAIEVLLLPLQQKYAYLSNLSLKTEKANDYMKVYLPLLEAVSIG</sequence>
<evidence type="ECO:0000313" key="4">
    <source>
        <dbReference type="Proteomes" id="UP000004095"/>
    </source>
</evidence>
<dbReference type="Proteomes" id="UP000004095">
    <property type="component" value="Unassembled WGS sequence"/>
</dbReference>
<dbReference type="GO" id="GO:0016020">
    <property type="term" value="C:membrane"/>
    <property type="evidence" value="ECO:0007669"/>
    <property type="project" value="InterPro"/>
</dbReference>
<organism evidence="3 4">
    <name type="scientific">Microscilla marina ATCC 23134</name>
    <dbReference type="NCBI Taxonomy" id="313606"/>
    <lineage>
        <taxon>Bacteria</taxon>
        <taxon>Pseudomonadati</taxon>
        <taxon>Bacteroidota</taxon>
        <taxon>Cytophagia</taxon>
        <taxon>Cytophagales</taxon>
        <taxon>Microscillaceae</taxon>
        <taxon>Microscilla</taxon>
    </lineage>
</organism>
<dbReference type="InterPro" id="IPR050640">
    <property type="entry name" value="Bact_2-comp_sensor_kinase"/>
</dbReference>
<dbReference type="PANTHER" id="PTHR34220:SF7">
    <property type="entry name" value="SENSOR HISTIDINE KINASE YPDA"/>
    <property type="match status" value="1"/>
</dbReference>
<dbReference type="PANTHER" id="PTHR34220">
    <property type="entry name" value="SENSOR HISTIDINE KINASE YPDA"/>
    <property type="match status" value="1"/>
</dbReference>
<keyword evidence="3" id="KW-0418">Kinase</keyword>
<reference evidence="3 4" key="1">
    <citation type="submission" date="2007-01" db="EMBL/GenBank/DDBJ databases">
        <authorList>
            <person name="Haygood M."/>
            <person name="Podell S."/>
            <person name="Anderson C."/>
            <person name="Hopkinson B."/>
            <person name="Roe K."/>
            <person name="Barbeau K."/>
            <person name="Gaasterland T."/>
            <person name="Ferriera S."/>
            <person name="Johnson J."/>
            <person name="Kravitz S."/>
            <person name="Beeson K."/>
            <person name="Sutton G."/>
            <person name="Rogers Y.-H."/>
            <person name="Friedman R."/>
            <person name="Frazier M."/>
            <person name="Venter J.C."/>
        </authorList>
    </citation>
    <scope>NUCLEOTIDE SEQUENCE [LARGE SCALE GENOMIC DNA]</scope>
    <source>
        <strain evidence="3 4">ATCC 23134</strain>
    </source>
</reference>
<evidence type="ECO:0000313" key="3">
    <source>
        <dbReference type="EMBL" id="EAY29303.1"/>
    </source>
</evidence>
<feature type="transmembrane region" description="Helical" evidence="1">
    <location>
        <begin position="59"/>
        <end position="83"/>
    </location>
</feature>
<accession>A1ZJK0</accession>
<protein>
    <submittedName>
        <fullName evidence="3">Histidine kinase family</fullName>
    </submittedName>
</protein>
<dbReference type="Pfam" id="PF06580">
    <property type="entry name" value="His_kinase"/>
    <property type="match status" value="1"/>
</dbReference>
<dbReference type="AlphaFoldDB" id="A1ZJK0"/>
<proteinExistence type="predicted"/>
<comment type="caution">
    <text evidence="3">The sequence shown here is derived from an EMBL/GenBank/DDBJ whole genome shotgun (WGS) entry which is preliminary data.</text>
</comment>
<gene>
    <name evidence="3" type="ORF">M23134_01357</name>
</gene>
<keyword evidence="1" id="KW-0812">Transmembrane</keyword>
<feature type="transmembrane region" description="Helical" evidence="1">
    <location>
        <begin position="89"/>
        <end position="114"/>
    </location>
</feature>
<dbReference type="eggNOG" id="COG2972">
    <property type="taxonomic scope" value="Bacteria"/>
</dbReference>
<name>A1ZJK0_MICM2</name>
<dbReference type="InterPro" id="IPR010559">
    <property type="entry name" value="Sig_transdc_His_kin_internal"/>
</dbReference>
<dbReference type="GO" id="GO:0000155">
    <property type="term" value="F:phosphorelay sensor kinase activity"/>
    <property type="evidence" value="ECO:0007669"/>
    <property type="project" value="InterPro"/>
</dbReference>
<dbReference type="EMBL" id="AAWS01000011">
    <property type="protein sequence ID" value="EAY29303.1"/>
    <property type="molecule type" value="Genomic_DNA"/>
</dbReference>
<keyword evidence="4" id="KW-1185">Reference proteome</keyword>
<evidence type="ECO:0000256" key="1">
    <source>
        <dbReference type="SAM" id="Phobius"/>
    </source>
</evidence>